<dbReference type="Pfam" id="PF19715">
    <property type="entry name" value="DUF6210"/>
    <property type="match status" value="1"/>
</dbReference>
<name>A0A371YU84_9GAMM</name>
<dbReference type="Proteomes" id="UP001595455">
    <property type="component" value="Unassembled WGS sequence"/>
</dbReference>
<reference evidence="1" key="4">
    <citation type="submission" date="2024-09" db="EMBL/GenBank/DDBJ databases">
        <authorList>
            <person name="Sun Q."/>
            <person name="Mori K."/>
        </authorList>
    </citation>
    <scope>NUCLEOTIDE SEQUENCE</scope>
    <source>
        <strain evidence="1">KCTC 62575</strain>
    </source>
</reference>
<dbReference type="OrthoDB" id="72338at2"/>
<dbReference type="EMBL" id="JBHRSF010000003">
    <property type="protein sequence ID" value="MFC2993778.1"/>
    <property type="molecule type" value="Genomic_DNA"/>
</dbReference>
<sequence length="149" mass="17355">MQTPYIFIDADGTQSAWLYLIVEKSTQVFYASQCAGLENQIRSTEGYLIPLIGLTFDTDVLLDEYSHKLRQIFHQGQYCRSATKLNQQQLDQLRSCIENITIWFTSNEPEDDQRQHLYLDLSRLEEITEAWVPVISPYGKAILIWKNCD</sequence>
<dbReference type="Proteomes" id="UP000240957">
    <property type="component" value="Unassembled WGS sequence"/>
</dbReference>
<dbReference type="AlphaFoldDB" id="A0A371YU84"/>
<gene>
    <name evidence="1" type="ORF">ACFODO_00510</name>
    <name evidence="2" type="ORF">C9E89_003735</name>
</gene>
<evidence type="ECO:0000313" key="2">
    <source>
        <dbReference type="EMBL" id="RFC85027.1"/>
    </source>
</evidence>
<organism evidence="2 3">
    <name type="scientific">Acinetobacter sichuanensis</name>
    <dbReference type="NCBI Taxonomy" id="2136183"/>
    <lineage>
        <taxon>Bacteria</taxon>
        <taxon>Pseudomonadati</taxon>
        <taxon>Pseudomonadota</taxon>
        <taxon>Gammaproteobacteria</taxon>
        <taxon>Moraxellales</taxon>
        <taxon>Moraxellaceae</taxon>
        <taxon>Acinetobacter</taxon>
    </lineage>
</organism>
<evidence type="ECO:0000313" key="3">
    <source>
        <dbReference type="Proteomes" id="UP000240957"/>
    </source>
</evidence>
<comment type="caution">
    <text evidence="2">The sequence shown here is derived from an EMBL/GenBank/DDBJ whole genome shotgun (WGS) entry which is preliminary data.</text>
</comment>
<protein>
    <submittedName>
        <fullName evidence="1">DUF6210 family protein</fullName>
    </submittedName>
</protein>
<proteinExistence type="predicted"/>
<dbReference type="InterPro" id="IPR046182">
    <property type="entry name" value="DUF6210"/>
</dbReference>
<dbReference type="EMBL" id="PYIX02000003">
    <property type="protein sequence ID" value="RFC85027.1"/>
    <property type="molecule type" value="Genomic_DNA"/>
</dbReference>
<reference evidence="4" key="3">
    <citation type="journal article" date="2019" name="Int. J. Syst. Evol. Microbiol.">
        <title>The Global Catalogue of Microorganisms (GCM) 10K type strain sequencing project: providing services to taxonomists for standard genome sequencing and annotation.</title>
        <authorList>
            <consortium name="The Broad Institute Genomics Platform"/>
            <consortium name="The Broad Institute Genome Sequencing Center for Infectious Disease"/>
            <person name="Wu L."/>
            <person name="Ma J."/>
        </authorList>
    </citation>
    <scope>NUCLEOTIDE SEQUENCE [LARGE SCALE GENOMIC DNA]</scope>
    <source>
        <strain evidence="4">KCTC 62575</strain>
    </source>
</reference>
<accession>A0A371YU84</accession>
<dbReference type="RefSeq" id="WP_107007088.1">
    <property type="nucleotide sequence ID" value="NZ_JBHRSF010000003.1"/>
</dbReference>
<keyword evidence="4" id="KW-1185">Reference proteome</keyword>
<reference evidence="1" key="1">
    <citation type="journal article" date="2014" name="Int. J. Syst. Evol. Microbiol.">
        <title>Complete genome of a new Firmicutes species belonging to the dominant human colonic microbiota ('Ruminococcus bicirculans') reveals two chromosomes and a selective capacity to utilize plant glucans.</title>
        <authorList>
            <consortium name="NISC Comparative Sequencing Program"/>
            <person name="Wegmann U."/>
            <person name="Louis P."/>
            <person name="Goesmann A."/>
            <person name="Henrissat B."/>
            <person name="Duncan S.H."/>
            <person name="Flint H.J."/>
        </authorList>
    </citation>
    <scope>NUCLEOTIDE SEQUENCE</scope>
    <source>
        <strain evidence="1">KCTC 62575</strain>
    </source>
</reference>
<evidence type="ECO:0000313" key="1">
    <source>
        <dbReference type="EMBL" id="MFC2993778.1"/>
    </source>
</evidence>
<evidence type="ECO:0000313" key="4">
    <source>
        <dbReference type="Proteomes" id="UP001595455"/>
    </source>
</evidence>
<reference evidence="2 3" key="2">
    <citation type="submission" date="2018-08" db="EMBL/GenBank/DDBJ databases">
        <title>The draft genome of Acinetobacter sichuanensis strain WCHAc060041.</title>
        <authorList>
            <person name="Qin J."/>
            <person name="Feng Y."/>
            <person name="Zong Z."/>
        </authorList>
    </citation>
    <scope>NUCLEOTIDE SEQUENCE [LARGE SCALE GENOMIC DNA]</scope>
    <source>
        <strain evidence="2 3">WCHAc060041</strain>
    </source>
</reference>